<keyword evidence="3 10" id="KW-0132">Cell division</keyword>
<comment type="subcellular location">
    <subcellularLocation>
        <location evidence="10 11">Cytoplasm</location>
    </subcellularLocation>
</comment>
<dbReference type="InterPro" id="IPR036615">
    <property type="entry name" value="Mur_ligase_C_dom_sf"/>
</dbReference>
<evidence type="ECO:0000313" key="15">
    <source>
        <dbReference type="EMBL" id="MCY6370356.1"/>
    </source>
</evidence>
<dbReference type="InterPro" id="IPR035911">
    <property type="entry name" value="MurE/MurF_N"/>
</dbReference>
<keyword evidence="2 10" id="KW-0436">Ligase</keyword>
<keyword evidence="16" id="KW-1185">Reference proteome</keyword>
<dbReference type="InterPro" id="IPR004101">
    <property type="entry name" value="Mur_ligase_C"/>
</dbReference>
<comment type="similarity">
    <text evidence="10">Belongs to the MurCDEF family. MurF subfamily.</text>
</comment>
<name>A0ABT4CMS5_9CLOT</name>
<organism evidence="15 16">
    <name type="scientific">Clostridium ganghwense</name>
    <dbReference type="NCBI Taxonomy" id="312089"/>
    <lineage>
        <taxon>Bacteria</taxon>
        <taxon>Bacillati</taxon>
        <taxon>Bacillota</taxon>
        <taxon>Clostridia</taxon>
        <taxon>Eubacteriales</taxon>
        <taxon>Clostridiaceae</taxon>
        <taxon>Clostridium</taxon>
    </lineage>
</organism>
<evidence type="ECO:0000256" key="8">
    <source>
        <dbReference type="ARBA" id="ARBA00023306"/>
    </source>
</evidence>
<comment type="caution">
    <text evidence="15">The sequence shown here is derived from an EMBL/GenBank/DDBJ whole genome shotgun (WGS) entry which is preliminary data.</text>
</comment>
<dbReference type="Gene3D" id="3.40.1390.10">
    <property type="entry name" value="MurE/MurF, N-terminal domain"/>
    <property type="match status" value="1"/>
</dbReference>
<dbReference type="SUPFAM" id="SSF53623">
    <property type="entry name" value="MurD-like peptide ligases, catalytic domain"/>
    <property type="match status" value="1"/>
</dbReference>
<evidence type="ECO:0000256" key="5">
    <source>
        <dbReference type="ARBA" id="ARBA00022840"/>
    </source>
</evidence>
<comment type="function">
    <text evidence="10 11">Involved in cell wall formation. Catalyzes the final step in the synthesis of UDP-N-acetylmuramoyl-pentapeptide, the precursor of murein.</text>
</comment>
<dbReference type="InterPro" id="IPR036565">
    <property type="entry name" value="Mur-like_cat_sf"/>
</dbReference>
<dbReference type="EMBL" id="JAPQES010000002">
    <property type="protein sequence ID" value="MCY6370356.1"/>
    <property type="molecule type" value="Genomic_DNA"/>
</dbReference>
<dbReference type="Gene3D" id="3.90.190.20">
    <property type="entry name" value="Mur ligase, C-terminal domain"/>
    <property type="match status" value="1"/>
</dbReference>
<evidence type="ECO:0000256" key="4">
    <source>
        <dbReference type="ARBA" id="ARBA00022741"/>
    </source>
</evidence>
<comment type="pathway">
    <text evidence="10 11">Cell wall biogenesis; peptidoglycan biosynthesis.</text>
</comment>
<dbReference type="Pfam" id="PF01225">
    <property type="entry name" value="Mur_ligase"/>
    <property type="match status" value="1"/>
</dbReference>
<dbReference type="EC" id="6.3.2.10" evidence="10 11"/>
<evidence type="ECO:0000256" key="10">
    <source>
        <dbReference type="HAMAP-Rule" id="MF_02019"/>
    </source>
</evidence>
<dbReference type="InterPro" id="IPR051046">
    <property type="entry name" value="MurCDEF_CellWall_CoF430Synth"/>
</dbReference>
<dbReference type="InterPro" id="IPR013221">
    <property type="entry name" value="Mur_ligase_cen"/>
</dbReference>
<keyword evidence="5 10" id="KW-0067">ATP-binding</keyword>
<dbReference type="SUPFAM" id="SSF63418">
    <property type="entry name" value="MurE/MurF N-terminal domain"/>
    <property type="match status" value="1"/>
</dbReference>
<evidence type="ECO:0000259" key="12">
    <source>
        <dbReference type="Pfam" id="PF01225"/>
    </source>
</evidence>
<keyword evidence="1 10" id="KW-0963">Cytoplasm</keyword>
<comment type="catalytic activity">
    <reaction evidence="10 11">
        <text>D-alanyl-D-alanine + UDP-N-acetyl-alpha-D-muramoyl-L-alanyl-gamma-D-glutamyl-meso-2,6-diaminopimelate + ATP = UDP-N-acetyl-alpha-D-muramoyl-L-alanyl-gamma-D-glutamyl-meso-2,6-diaminopimeloyl-D-alanyl-D-alanine + ADP + phosphate + H(+)</text>
        <dbReference type="Rhea" id="RHEA:28374"/>
        <dbReference type="ChEBI" id="CHEBI:15378"/>
        <dbReference type="ChEBI" id="CHEBI:30616"/>
        <dbReference type="ChEBI" id="CHEBI:43474"/>
        <dbReference type="ChEBI" id="CHEBI:57822"/>
        <dbReference type="ChEBI" id="CHEBI:61386"/>
        <dbReference type="ChEBI" id="CHEBI:83905"/>
        <dbReference type="ChEBI" id="CHEBI:456216"/>
        <dbReference type="EC" id="6.3.2.10"/>
    </reaction>
</comment>
<evidence type="ECO:0000256" key="9">
    <source>
        <dbReference type="ARBA" id="ARBA00023316"/>
    </source>
</evidence>
<dbReference type="SUPFAM" id="SSF53244">
    <property type="entry name" value="MurD-like peptide ligases, peptide-binding domain"/>
    <property type="match status" value="1"/>
</dbReference>
<evidence type="ECO:0000313" key="16">
    <source>
        <dbReference type="Proteomes" id="UP001079657"/>
    </source>
</evidence>
<gene>
    <name evidence="10" type="primary">murF</name>
    <name evidence="15" type="ORF">OXH55_06885</name>
</gene>
<evidence type="ECO:0000256" key="6">
    <source>
        <dbReference type="ARBA" id="ARBA00022960"/>
    </source>
</evidence>
<dbReference type="PANTHER" id="PTHR43024:SF1">
    <property type="entry name" value="UDP-N-ACETYLMURAMOYL-TRIPEPTIDE--D-ALANYL-D-ALANINE LIGASE"/>
    <property type="match status" value="1"/>
</dbReference>
<evidence type="ECO:0000259" key="14">
    <source>
        <dbReference type="Pfam" id="PF08245"/>
    </source>
</evidence>
<keyword evidence="8 10" id="KW-0131">Cell cycle</keyword>
<feature type="domain" description="Mur ligase C-terminal" evidence="13">
    <location>
        <begin position="320"/>
        <end position="441"/>
    </location>
</feature>
<evidence type="ECO:0000256" key="2">
    <source>
        <dbReference type="ARBA" id="ARBA00022598"/>
    </source>
</evidence>
<reference evidence="15" key="1">
    <citation type="submission" date="2022-12" db="EMBL/GenBank/DDBJ databases">
        <authorList>
            <person name="Wang J."/>
        </authorList>
    </citation>
    <scope>NUCLEOTIDE SEQUENCE</scope>
    <source>
        <strain evidence="15">HY-42-06</strain>
    </source>
</reference>
<dbReference type="PANTHER" id="PTHR43024">
    <property type="entry name" value="UDP-N-ACETYLMURAMOYL-TRIPEPTIDE--D-ALANYL-D-ALANINE LIGASE"/>
    <property type="match status" value="1"/>
</dbReference>
<feature type="domain" description="Mur ligase N-terminal catalytic" evidence="12">
    <location>
        <begin position="26"/>
        <end position="102"/>
    </location>
</feature>
<protein>
    <recommendedName>
        <fullName evidence="10 11">UDP-N-acetylmuramoyl-tripeptide--D-alanyl-D-alanine ligase</fullName>
        <ecNumber evidence="10 11">6.3.2.10</ecNumber>
    </recommendedName>
    <alternativeName>
        <fullName evidence="10">D-alanyl-D-alanine-adding enzyme</fullName>
    </alternativeName>
</protein>
<dbReference type="Gene3D" id="3.40.1190.10">
    <property type="entry name" value="Mur-like, catalytic domain"/>
    <property type="match status" value="1"/>
</dbReference>
<evidence type="ECO:0000256" key="11">
    <source>
        <dbReference type="RuleBase" id="RU004136"/>
    </source>
</evidence>
<dbReference type="RefSeq" id="WP_268049100.1">
    <property type="nucleotide sequence ID" value="NZ_JAPQES010000002.1"/>
</dbReference>
<keyword evidence="6 10" id="KW-0133">Cell shape</keyword>
<evidence type="ECO:0000256" key="1">
    <source>
        <dbReference type="ARBA" id="ARBA00022490"/>
    </source>
</evidence>
<keyword evidence="4 10" id="KW-0547">Nucleotide-binding</keyword>
<sequence length="457" mass="51051">MERLSFEEIVNAIDGKIYINKEIHKYNYLSTDTRKICKDSIFVALKGENFNGNDFIKEASGKGANLCIVDEIKFDTKELNSNTSVILVKDTKKALLDLAQYYRSKLDVKVVGITGSTGKTSTKDLTAAALSSQFKVFKTKGNFNNEIGLPLMVFELDNSYDVAVLEMGMSDLGEIHRLAKVARPDIAIITNVGISHIENLKTRENILKAKMEITDFFTKECVLVLNNENDLLATVCEEKYETARIGFEGKVEYKAEDIEVNENSIKFSVLDGKSREEFYIEVPGRHNILNSLLAIATGRILGIEYDKLKSGIKNLSVTSMRLDIVKCGSYTIIDDCYNASPDSMEAALDVMSTIKGKRKIAVLGTMKELGEESYNAHKDIGKYAAEVGVDELLSIGEYDSAYKEGFNNNKGFKSFDNTKEAGEYLVSNITHEDIILIKASRSMKFEDIVKELKAKNY</sequence>
<feature type="domain" description="Mur ligase central" evidence="14">
    <location>
        <begin position="113"/>
        <end position="297"/>
    </location>
</feature>
<evidence type="ECO:0000259" key="13">
    <source>
        <dbReference type="Pfam" id="PF02875"/>
    </source>
</evidence>
<dbReference type="Proteomes" id="UP001079657">
    <property type="component" value="Unassembled WGS sequence"/>
</dbReference>
<dbReference type="HAMAP" id="MF_02019">
    <property type="entry name" value="MurF"/>
    <property type="match status" value="1"/>
</dbReference>
<evidence type="ECO:0000256" key="7">
    <source>
        <dbReference type="ARBA" id="ARBA00022984"/>
    </source>
</evidence>
<evidence type="ECO:0000256" key="3">
    <source>
        <dbReference type="ARBA" id="ARBA00022618"/>
    </source>
</evidence>
<keyword evidence="7 10" id="KW-0573">Peptidoglycan synthesis</keyword>
<dbReference type="Pfam" id="PF08245">
    <property type="entry name" value="Mur_ligase_M"/>
    <property type="match status" value="1"/>
</dbReference>
<proteinExistence type="inferred from homology"/>
<dbReference type="GO" id="GO:0016874">
    <property type="term" value="F:ligase activity"/>
    <property type="evidence" value="ECO:0007669"/>
    <property type="project" value="UniProtKB-KW"/>
</dbReference>
<dbReference type="Pfam" id="PF02875">
    <property type="entry name" value="Mur_ligase_C"/>
    <property type="match status" value="1"/>
</dbReference>
<accession>A0ABT4CMS5</accession>
<keyword evidence="9 10" id="KW-0961">Cell wall biogenesis/degradation</keyword>
<dbReference type="NCBIfam" id="TIGR01143">
    <property type="entry name" value="murF"/>
    <property type="match status" value="1"/>
</dbReference>
<dbReference type="InterPro" id="IPR000713">
    <property type="entry name" value="Mur_ligase_N"/>
</dbReference>
<dbReference type="InterPro" id="IPR005863">
    <property type="entry name" value="UDP-N-AcMur_synth"/>
</dbReference>
<feature type="binding site" evidence="10">
    <location>
        <begin position="115"/>
        <end position="121"/>
    </location>
    <ligand>
        <name>ATP</name>
        <dbReference type="ChEBI" id="CHEBI:30616"/>
    </ligand>
</feature>